<dbReference type="SUPFAM" id="SSF51366">
    <property type="entry name" value="Ribulose-phoshate binding barrel"/>
    <property type="match status" value="1"/>
</dbReference>
<proteinExistence type="predicted"/>
<accession>A0A0F9JH77</accession>
<name>A0A0F9JH77_9ZZZZ</name>
<dbReference type="InterPro" id="IPR051454">
    <property type="entry name" value="RNA/ubiquinone_mod_enzymes"/>
</dbReference>
<dbReference type="InterPro" id="IPR011060">
    <property type="entry name" value="RibuloseP-bd_barrel"/>
</dbReference>
<sequence length="314" mass="35835">MRADVELLAPAGSLDTAKIAIEAGADAIYAGPSSVSMRPRRAEFKNDQIAELIKYVHSKGKRVFVVANIFPKSCDVEYFKQNLAQIYEMGADALVVADLWALRYVKKNFKDIEAHVSIQASVSNVEAATFYEKNGADVIVMARSMPDINDIKKIREKVTCRLEVFVHGGICFMYDGNCYMSSYYKQKVAYDEERQINRTYGQNNTKGECHLVCKRNYDLNDNGSVLAKGRLMRRPDQIGLTQIPLFIESGANIFKIEGRAMATDYVEKSVRLYREAIDSYLESPSSFEASKDWLERAEDLKEYRLDYERKWNIK</sequence>
<dbReference type="AlphaFoldDB" id="A0A0F9JH77"/>
<dbReference type="PANTHER" id="PTHR30217:SF3">
    <property type="entry name" value="UBIQUINONE BIOSYNTHESIS PROTEIN UBIU"/>
    <property type="match status" value="1"/>
</dbReference>
<reference evidence="1" key="1">
    <citation type="journal article" date="2015" name="Nature">
        <title>Complex archaea that bridge the gap between prokaryotes and eukaryotes.</title>
        <authorList>
            <person name="Spang A."/>
            <person name="Saw J.H."/>
            <person name="Jorgensen S.L."/>
            <person name="Zaremba-Niedzwiedzka K."/>
            <person name="Martijn J."/>
            <person name="Lind A.E."/>
            <person name="van Eijk R."/>
            <person name="Schleper C."/>
            <person name="Guy L."/>
            <person name="Ettema T.J."/>
        </authorList>
    </citation>
    <scope>NUCLEOTIDE SEQUENCE</scope>
</reference>
<evidence type="ECO:0008006" key="2">
    <source>
        <dbReference type="Google" id="ProtNLM"/>
    </source>
</evidence>
<dbReference type="InterPro" id="IPR001539">
    <property type="entry name" value="Peptidase_U32"/>
</dbReference>
<gene>
    <name evidence="1" type="ORF">LCGC14_1825430</name>
</gene>
<dbReference type="EMBL" id="LAZR01017948">
    <property type="protein sequence ID" value="KKL98337.1"/>
    <property type="molecule type" value="Genomic_DNA"/>
</dbReference>
<organism evidence="1">
    <name type="scientific">marine sediment metagenome</name>
    <dbReference type="NCBI Taxonomy" id="412755"/>
    <lineage>
        <taxon>unclassified sequences</taxon>
        <taxon>metagenomes</taxon>
        <taxon>ecological metagenomes</taxon>
    </lineage>
</organism>
<protein>
    <recommendedName>
        <fullName evidence="2">Peptidase U32 collagenase domain-containing protein</fullName>
    </recommendedName>
</protein>
<dbReference type="Pfam" id="PF01136">
    <property type="entry name" value="Peptidase_U32"/>
    <property type="match status" value="1"/>
</dbReference>
<dbReference type="PANTHER" id="PTHR30217">
    <property type="entry name" value="PEPTIDASE U32 FAMILY"/>
    <property type="match status" value="1"/>
</dbReference>
<comment type="caution">
    <text evidence="1">The sequence shown here is derived from an EMBL/GenBank/DDBJ whole genome shotgun (WGS) entry which is preliminary data.</text>
</comment>
<evidence type="ECO:0000313" key="1">
    <source>
        <dbReference type="EMBL" id="KKL98337.1"/>
    </source>
</evidence>